<keyword evidence="4" id="KW-1185">Reference proteome</keyword>
<dbReference type="InParanoid" id="A0A1I5YAQ2"/>
<keyword evidence="2" id="KW-0472">Membrane</keyword>
<keyword evidence="2" id="KW-1133">Transmembrane helix</keyword>
<sequence>MKGPRAAALIVTGIVLGVTCCVGAVAPGTYGQGGPGPKGGTARLAADIALPRESVDEVAARPASSAGSVPAQAAGRVVPAGFAEPRDNEYWDRMSDIHTVDGDPGGRLQFDPKSGRARVCDVEADNRDVFAQVSLGSKTISLRANGKGRCDEAEIPDVGSYQRNKKTKKMKYGFLVCLAYTQKLERQDPTPPGQDIPVPPPREVVEWCNTATLAKWPDGDKSAGGCMTLGGDAKVNCLKAQANPESSCHLIDGPAYDYCMMGSIEKCDVPAKAKQYCDSYGVNIISAPGAPPSGAGGGGVPGNAEIPGNRPPKANYRDRPDETLKLRGHADEVSKVTPPAELLLGWLRWFALGGCVAGFLLVGGNMALRHKRGEAGAHATGLTWVMVACIVSAGGTALGFISLLFS</sequence>
<protein>
    <submittedName>
        <fullName evidence="3">Uncharacterized protein</fullName>
    </submittedName>
</protein>
<proteinExistence type="predicted"/>
<evidence type="ECO:0000256" key="1">
    <source>
        <dbReference type="SAM" id="MobiDB-lite"/>
    </source>
</evidence>
<dbReference type="EMBL" id="FOVH01000031">
    <property type="protein sequence ID" value="SFQ41200.1"/>
    <property type="molecule type" value="Genomic_DNA"/>
</dbReference>
<dbReference type="Proteomes" id="UP000183413">
    <property type="component" value="Unassembled WGS sequence"/>
</dbReference>
<dbReference type="STRING" id="1993.SAMN04489713_1319"/>
<evidence type="ECO:0000313" key="4">
    <source>
        <dbReference type="Proteomes" id="UP000183413"/>
    </source>
</evidence>
<organism evidence="3 4">
    <name type="scientific">Actinomadura madurae</name>
    <dbReference type="NCBI Taxonomy" id="1993"/>
    <lineage>
        <taxon>Bacteria</taxon>
        <taxon>Bacillati</taxon>
        <taxon>Actinomycetota</taxon>
        <taxon>Actinomycetes</taxon>
        <taxon>Streptosporangiales</taxon>
        <taxon>Thermomonosporaceae</taxon>
        <taxon>Actinomadura</taxon>
    </lineage>
</organism>
<evidence type="ECO:0000256" key="2">
    <source>
        <dbReference type="SAM" id="Phobius"/>
    </source>
</evidence>
<feature type="region of interest" description="Disordered" evidence="1">
    <location>
        <begin position="293"/>
        <end position="319"/>
    </location>
</feature>
<accession>A0A1I5YAQ2</accession>
<name>A0A1I5YAQ2_9ACTN</name>
<evidence type="ECO:0000313" key="3">
    <source>
        <dbReference type="EMBL" id="SFQ41200.1"/>
    </source>
</evidence>
<reference evidence="3 4" key="1">
    <citation type="submission" date="2016-10" db="EMBL/GenBank/DDBJ databases">
        <authorList>
            <person name="de Groot N.N."/>
        </authorList>
    </citation>
    <scope>NUCLEOTIDE SEQUENCE [LARGE SCALE GENOMIC DNA]</scope>
    <source>
        <strain evidence="3 4">DSM 43067</strain>
    </source>
</reference>
<keyword evidence="2" id="KW-0812">Transmembrane</keyword>
<feature type="transmembrane region" description="Helical" evidence="2">
    <location>
        <begin position="346"/>
        <end position="368"/>
    </location>
</feature>
<feature type="transmembrane region" description="Helical" evidence="2">
    <location>
        <begin position="380"/>
        <end position="405"/>
    </location>
</feature>
<gene>
    <name evidence="3" type="ORF">SAMN04489713_1319</name>
</gene>
<dbReference type="AlphaFoldDB" id="A0A1I5YAQ2"/>